<evidence type="ECO:0000256" key="3">
    <source>
        <dbReference type="SAM" id="MobiDB-lite"/>
    </source>
</evidence>
<dbReference type="InterPro" id="IPR012334">
    <property type="entry name" value="Pectin_lyas_fold"/>
</dbReference>
<dbReference type="Proteomes" id="UP001224325">
    <property type="component" value="Chromosome"/>
</dbReference>
<reference evidence="4" key="1">
    <citation type="submission" date="2024-04" db="EMBL/GenBank/DDBJ databases">
        <title>Mariniflexile litorale, isolated from the shallow sediments of the Sea of Japan.</title>
        <authorList>
            <person name="Romanenko L."/>
            <person name="Isaeva M."/>
        </authorList>
    </citation>
    <scope>NUCLEOTIDE SEQUENCE [LARGE SCALE GENOMIC DNA]</scope>
    <source>
        <strain evidence="4">KMM 9835</strain>
    </source>
</reference>
<evidence type="ECO:0000313" key="4">
    <source>
        <dbReference type="EMBL" id="XBL14074.1"/>
    </source>
</evidence>
<keyword evidence="2" id="KW-0325">Glycoprotein</keyword>
<dbReference type="EMBL" id="CP155618">
    <property type="protein sequence ID" value="XBL14074.1"/>
    <property type="molecule type" value="Genomic_DNA"/>
</dbReference>
<accession>A0AAU7EEL4</accession>
<organism evidence="4 5">
    <name type="scientific">Mariniflexile litorale</name>
    <dbReference type="NCBI Taxonomy" id="3045158"/>
    <lineage>
        <taxon>Bacteria</taxon>
        <taxon>Pseudomonadati</taxon>
        <taxon>Bacteroidota</taxon>
        <taxon>Flavobacteriia</taxon>
        <taxon>Flavobacteriales</taxon>
        <taxon>Flavobacteriaceae</taxon>
        <taxon>Mariniflexile</taxon>
    </lineage>
</organism>
<dbReference type="SUPFAM" id="SSF51126">
    <property type="entry name" value="Pectin lyase-like"/>
    <property type="match status" value="1"/>
</dbReference>
<dbReference type="PANTHER" id="PTHR42970">
    <property type="entry name" value="PECTATE LYASE C-RELATED"/>
    <property type="match status" value="1"/>
</dbReference>
<dbReference type="InterPro" id="IPR011050">
    <property type="entry name" value="Pectin_lyase_fold/virulence"/>
</dbReference>
<dbReference type="RefSeq" id="WP_308992050.1">
    <property type="nucleotide sequence ID" value="NZ_CP155618.1"/>
</dbReference>
<feature type="region of interest" description="Disordered" evidence="3">
    <location>
        <begin position="359"/>
        <end position="390"/>
    </location>
</feature>
<gene>
    <name evidence="4" type="ORF">QLS71_017365</name>
</gene>
<feature type="compositionally biased region" description="Basic and acidic residues" evidence="3">
    <location>
        <begin position="381"/>
        <end position="390"/>
    </location>
</feature>
<proteinExistence type="predicted"/>
<sequence>MKNYFLIIVAVIFSTSNSNSQQLAFPSAEGYGKYTTGGRGGKVIEVTNLESSGPGSFLSAVEEKGARTIVFRVSGTIEANITVANDSITIAGQTAPGDGITLKGMLKINASNVIIRYIRIRAEAKDDAIGGRYQKNIIIDHVSASWSKDEVMTFYHGENITIQWCMITEACSDTHKFGGIWGNNYGTYHHNLFAHNISRNPRFASSCGYNDFRNNVIYNWQHQSVYGGEKHQTDRGFQFSTINMIANYYKSGPGTHEKVRSRILDPSTRNGKEDAGKWWVSENFVVGFPDVTANNWKGVTKQDDHFKLSEPWLSMDINQETAEEAYKSVLNSAGCSLPKRDIIDQRIIEEVRTGTATKGKNGFVANPQEAGGWPVLKNKPAHKDTDHDGMPDYWEEENKLDKNNSEDRNIVTLKGYTMLETYINGIK</sequence>
<evidence type="ECO:0008006" key="6">
    <source>
        <dbReference type="Google" id="ProtNLM"/>
    </source>
</evidence>
<keyword evidence="1" id="KW-0479">Metal-binding</keyword>
<evidence type="ECO:0000256" key="2">
    <source>
        <dbReference type="ARBA" id="ARBA00023180"/>
    </source>
</evidence>
<dbReference type="PANTHER" id="PTHR42970:SF1">
    <property type="entry name" value="PECTATE LYASE C-RELATED"/>
    <property type="match status" value="1"/>
</dbReference>
<dbReference type="Gene3D" id="2.160.20.10">
    <property type="entry name" value="Single-stranded right-handed beta-helix, Pectin lyase-like"/>
    <property type="match status" value="1"/>
</dbReference>
<evidence type="ECO:0000313" key="5">
    <source>
        <dbReference type="Proteomes" id="UP001224325"/>
    </source>
</evidence>
<keyword evidence="5" id="KW-1185">Reference proteome</keyword>
<evidence type="ECO:0000256" key="1">
    <source>
        <dbReference type="ARBA" id="ARBA00022723"/>
    </source>
</evidence>
<dbReference type="GO" id="GO:0046872">
    <property type="term" value="F:metal ion binding"/>
    <property type="evidence" value="ECO:0007669"/>
    <property type="project" value="UniProtKB-KW"/>
</dbReference>
<dbReference type="AlphaFoldDB" id="A0AAU7EEL4"/>
<protein>
    <recommendedName>
        <fullName evidence="6">Pectate lyase</fullName>
    </recommendedName>
</protein>
<dbReference type="KEGG" id="mlil:QLS71_017365"/>
<name>A0AAU7EEL4_9FLAO</name>
<dbReference type="InterPro" id="IPR052063">
    <property type="entry name" value="Polysaccharide_Lyase_1"/>
</dbReference>